<evidence type="ECO:0000256" key="6">
    <source>
        <dbReference type="SAM" id="Phobius"/>
    </source>
</evidence>
<dbReference type="InterPro" id="IPR017039">
    <property type="entry name" value="Virul_fac_BrkB"/>
</dbReference>
<organism evidence="7 8">
    <name type="scientific">Methylocella silvestris</name>
    <dbReference type="NCBI Taxonomy" id="199596"/>
    <lineage>
        <taxon>Bacteria</taxon>
        <taxon>Pseudomonadati</taxon>
        <taxon>Pseudomonadota</taxon>
        <taxon>Alphaproteobacteria</taxon>
        <taxon>Hyphomicrobiales</taxon>
        <taxon>Beijerinckiaceae</taxon>
        <taxon>Methylocella</taxon>
    </lineage>
</organism>
<evidence type="ECO:0000313" key="7">
    <source>
        <dbReference type="EMBL" id="PNG26931.1"/>
    </source>
</evidence>
<reference evidence="7 8" key="1">
    <citation type="submission" date="2017-10" db="EMBL/GenBank/DDBJ databases">
        <title>Genome announcement of Methylocella silvestris TVC from permafrost.</title>
        <authorList>
            <person name="Wang J."/>
            <person name="Geng K."/>
            <person name="Ul-Haque F."/>
            <person name="Crombie A.T."/>
            <person name="Street L.E."/>
            <person name="Wookey P.A."/>
            <person name="Murrell J.C."/>
            <person name="Pratscher J."/>
        </authorList>
    </citation>
    <scope>NUCLEOTIDE SEQUENCE [LARGE SCALE GENOMIC DNA]</scope>
    <source>
        <strain evidence="7 8">TVC</strain>
    </source>
</reference>
<dbReference type="PIRSF" id="PIRSF035875">
    <property type="entry name" value="RNase_BN"/>
    <property type="match status" value="1"/>
</dbReference>
<gene>
    <name evidence="7" type="ORF">CR492_06415</name>
</gene>
<dbReference type="OrthoDB" id="7163777at2"/>
<dbReference type="Proteomes" id="UP000236286">
    <property type="component" value="Unassembled WGS sequence"/>
</dbReference>
<dbReference type="AlphaFoldDB" id="A0A2J7TJI8"/>
<dbReference type="PANTHER" id="PTHR30213">
    <property type="entry name" value="INNER MEMBRANE PROTEIN YHJD"/>
    <property type="match status" value="1"/>
</dbReference>
<feature type="transmembrane region" description="Helical" evidence="6">
    <location>
        <begin position="208"/>
        <end position="229"/>
    </location>
</feature>
<dbReference type="RefSeq" id="WP_102842895.1">
    <property type="nucleotide sequence ID" value="NZ_PDZR01000004.1"/>
</dbReference>
<dbReference type="GO" id="GO:0005886">
    <property type="term" value="C:plasma membrane"/>
    <property type="evidence" value="ECO:0007669"/>
    <property type="project" value="UniProtKB-SubCell"/>
</dbReference>
<keyword evidence="5 6" id="KW-0472">Membrane</keyword>
<protein>
    <submittedName>
        <fullName evidence="7">Uncharacterized protein</fullName>
    </submittedName>
</protein>
<keyword evidence="2" id="KW-1003">Cell membrane</keyword>
<comment type="caution">
    <text evidence="7">The sequence shown here is derived from an EMBL/GenBank/DDBJ whole genome shotgun (WGS) entry which is preliminary data.</text>
</comment>
<accession>A0A2J7TJI8</accession>
<proteinExistence type="predicted"/>
<dbReference type="NCBIfam" id="TIGR00765">
    <property type="entry name" value="yihY_not_rbn"/>
    <property type="match status" value="1"/>
</dbReference>
<dbReference type="Pfam" id="PF03631">
    <property type="entry name" value="Virul_fac_BrkB"/>
    <property type="match status" value="1"/>
</dbReference>
<feature type="transmembrane region" description="Helical" evidence="6">
    <location>
        <begin position="178"/>
        <end position="196"/>
    </location>
</feature>
<keyword evidence="4 6" id="KW-1133">Transmembrane helix</keyword>
<evidence type="ECO:0000256" key="1">
    <source>
        <dbReference type="ARBA" id="ARBA00004651"/>
    </source>
</evidence>
<evidence type="ECO:0000256" key="3">
    <source>
        <dbReference type="ARBA" id="ARBA00022692"/>
    </source>
</evidence>
<feature type="transmembrane region" description="Helical" evidence="6">
    <location>
        <begin position="27"/>
        <end position="49"/>
    </location>
</feature>
<feature type="transmembrane region" description="Helical" evidence="6">
    <location>
        <begin position="132"/>
        <end position="158"/>
    </location>
</feature>
<dbReference type="EMBL" id="PDZR01000004">
    <property type="protein sequence ID" value="PNG26931.1"/>
    <property type="molecule type" value="Genomic_DNA"/>
</dbReference>
<evidence type="ECO:0000256" key="4">
    <source>
        <dbReference type="ARBA" id="ARBA00022989"/>
    </source>
</evidence>
<name>A0A2J7TJI8_METSI</name>
<sequence>MRFIFHLFYDAANKFLLDDGWAISSHIALSILTSMFPFLIFVTALAGFLGSADLSQEAVQILFQTWPEQVAKPLASEVHNVLTQTRGGLVTLGGVLSIYFSSSGVEALRIALNRAYGVAENRPWYVLRLESIGYVLIGAVALLTLTLSVVFAPLIWTIALRFAPHLEPLDRLVTFSRFGIATLVLLLALVIVHKFLPAGRRTLRQILPGIVFTFALWVAGGAIFGSYLAEFARNYVTTYAGLASVMIALVFLYMISSIFIAGGELNAALLRARATADKEKKPGAVSTP</sequence>
<evidence type="ECO:0000256" key="2">
    <source>
        <dbReference type="ARBA" id="ARBA00022475"/>
    </source>
</evidence>
<dbReference type="PANTHER" id="PTHR30213:SF0">
    <property type="entry name" value="UPF0761 MEMBRANE PROTEIN YIHY"/>
    <property type="match status" value="1"/>
</dbReference>
<evidence type="ECO:0000256" key="5">
    <source>
        <dbReference type="ARBA" id="ARBA00023136"/>
    </source>
</evidence>
<feature type="transmembrane region" description="Helical" evidence="6">
    <location>
        <begin position="241"/>
        <end position="263"/>
    </location>
</feature>
<comment type="subcellular location">
    <subcellularLocation>
        <location evidence="1">Cell membrane</location>
        <topology evidence="1">Multi-pass membrane protein</topology>
    </subcellularLocation>
</comment>
<keyword evidence="3 6" id="KW-0812">Transmembrane</keyword>
<evidence type="ECO:0000313" key="8">
    <source>
        <dbReference type="Proteomes" id="UP000236286"/>
    </source>
</evidence>